<evidence type="ECO:0008006" key="5">
    <source>
        <dbReference type="Google" id="ProtNLM"/>
    </source>
</evidence>
<keyword evidence="2" id="KW-0732">Signal</keyword>
<proteinExistence type="predicted"/>
<dbReference type="InParanoid" id="G4N2T9"/>
<evidence type="ECO:0000256" key="1">
    <source>
        <dbReference type="SAM" id="MobiDB-lite"/>
    </source>
</evidence>
<dbReference type="KEGG" id="mgr:MGG_07952"/>
<dbReference type="RefSeq" id="XP_003713195.1">
    <property type="nucleotide sequence ID" value="XM_003713147.1"/>
</dbReference>
<feature type="chain" id="PRO_5003465707" description="Secreted protein" evidence="2">
    <location>
        <begin position="20"/>
        <end position="99"/>
    </location>
</feature>
<evidence type="ECO:0000313" key="3">
    <source>
        <dbReference type="EMBL" id="EHA53388.1"/>
    </source>
</evidence>
<dbReference type="HOGENOM" id="CLU_2320862_0_0_1"/>
<dbReference type="VEuPathDB" id="FungiDB:MGG_07952"/>
<dbReference type="Proteomes" id="UP000009058">
    <property type="component" value="Chromosome 3"/>
</dbReference>
<dbReference type="AlphaFoldDB" id="G4N2T9"/>
<feature type="region of interest" description="Disordered" evidence="1">
    <location>
        <begin position="76"/>
        <end position="99"/>
    </location>
</feature>
<feature type="signal peptide" evidence="2">
    <location>
        <begin position="1"/>
        <end position="19"/>
    </location>
</feature>
<evidence type="ECO:0000256" key="2">
    <source>
        <dbReference type="SAM" id="SignalP"/>
    </source>
</evidence>
<dbReference type="GeneID" id="2683879"/>
<accession>G4N2T9</accession>
<organism evidence="3 4">
    <name type="scientific">Pyricularia oryzae (strain 70-15 / ATCC MYA-4617 / FGSC 8958)</name>
    <name type="common">Rice blast fungus</name>
    <name type="synonym">Magnaporthe oryzae</name>
    <dbReference type="NCBI Taxonomy" id="242507"/>
    <lineage>
        <taxon>Eukaryota</taxon>
        <taxon>Fungi</taxon>
        <taxon>Dikarya</taxon>
        <taxon>Ascomycota</taxon>
        <taxon>Pezizomycotina</taxon>
        <taxon>Sordariomycetes</taxon>
        <taxon>Sordariomycetidae</taxon>
        <taxon>Magnaporthales</taxon>
        <taxon>Pyriculariaceae</taxon>
        <taxon>Pyricularia</taxon>
    </lineage>
</organism>
<gene>
    <name evidence="3" type="ORF">MGG_07952</name>
</gene>
<reference evidence="3 4" key="1">
    <citation type="journal article" date="2005" name="Nature">
        <title>The genome sequence of the rice blast fungus Magnaporthe grisea.</title>
        <authorList>
            <person name="Dean R.A."/>
            <person name="Talbot N.J."/>
            <person name="Ebbole D.J."/>
            <person name="Farman M.L."/>
            <person name="Mitchell T.K."/>
            <person name="Orbach M.J."/>
            <person name="Thon M."/>
            <person name="Kulkarni R."/>
            <person name="Xu J.R."/>
            <person name="Pan H."/>
            <person name="Read N.D."/>
            <person name="Lee Y.H."/>
            <person name="Carbone I."/>
            <person name="Brown D."/>
            <person name="Oh Y.Y."/>
            <person name="Donofrio N."/>
            <person name="Jeong J.S."/>
            <person name="Soanes D.M."/>
            <person name="Djonovic S."/>
            <person name="Kolomiets E."/>
            <person name="Rehmeyer C."/>
            <person name="Li W."/>
            <person name="Harding M."/>
            <person name="Kim S."/>
            <person name="Lebrun M.H."/>
            <person name="Bohnert H."/>
            <person name="Coughlan S."/>
            <person name="Butler J."/>
            <person name="Calvo S."/>
            <person name="Ma L.J."/>
            <person name="Nicol R."/>
            <person name="Purcell S."/>
            <person name="Nusbaum C."/>
            <person name="Galagan J.E."/>
            <person name="Birren B.W."/>
        </authorList>
    </citation>
    <scope>NUCLEOTIDE SEQUENCE [LARGE SCALE GENOMIC DNA]</scope>
    <source>
        <strain evidence="4">70-15 / ATCC MYA-4617 / FGSC 8958</strain>
    </source>
</reference>
<protein>
    <recommendedName>
        <fullName evidence="5">Secreted protein</fullName>
    </recommendedName>
</protein>
<reference key="2">
    <citation type="submission" date="2011-05" db="EMBL/GenBank/DDBJ databases">
        <title>The Genome Sequence of Magnaporthe oryzae 70-15.</title>
        <authorList>
            <consortium name="The Broad Institute Genome Sequencing Platform"/>
            <person name="Ma L.-J."/>
            <person name="Dead R."/>
            <person name="Young S.K."/>
            <person name="Zeng Q."/>
            <person name="Gargeya S."/>
            <person name="Fitzgerald M."/>
            <person name="Haas B."/>
            <person name="Abouelleil A."/>
            <person name="Alvarado L."/>
            <person name="Arachchi H.M."/>
            <person name="Berlin A."/>
            <person name="Brown A."/>
            <person name="Chapman S.B."/>
            <person name="Chen Z."/>
            <person name="Dunbar C."/>
            <person name="Freedman E."/>
            <person name="Gearin G."/>
            <person name="Gellesch M."/>
            <person name="Goldberg J."/>
            <person name="Griggs A."/>
            <person name="Gujja S."/>
            <person name="Heiman D."/>
            <person name="Howarth C."/>
            <person name="Larson L."/>
            <person name="Lui A."/>
            <person name="MacDonald P.J.P."/>
            <person name="Mehta T."/>
            <person name="Montmayeur A."/>
            <person name="Murphy C."/>
            <person name="Neiman D."/>
            <person name="Pearson M."/>
            <person name="Priest M."/>
            <person name="Roberts A."/>
            <person name="Saif S."/>
            <person name="Shea T."/>
            <person name="Shenoy N."/>
            <person name="Sisk P."/>
            <person name="Stolte C."/>
            <person name="Sykes S."/>
            <person name="Yandava C."/>
            <person name="Wortman J."/>
            <person name="Nusbaum C."/>
            <person name="Birren B."/>
        </authorList>
    </citation>
    <scope>NUCLEOTIDE SEQUENCE</scope>
    <source>
        <strain>70-15</strain>
    </source>
</reference>
<evidence type="ECO:0000313" key="4">
    <source>
        <dbReference type="Proteomes" id="UP000009058"/>
    </source>
</evidence>
<dbReference type="EMBL" id="CM001233">
    <property type="protein sequence ID" value="EHA53388.1"/>
    <property type="molecule type" value="Genomic_DNA"/>
</dbReference>
<keyword evidence="4" id="KW-1185">Reference proteome</keyword>
<sequence>MKSLFIYLLIWGNRSSVSAAGPGEAAEAGATGEGILSGEELAQQELPEGFGRGGFGWSGSGRAACRSVDHLRDAAAGDETFDNQDNDSQGELPTNGGAF</sequence>
<name>G4N2T9_PYRO7</name>